<keyword evidence="2" id="KW-0689">Ribosomal protein</keyword>
<evidence type="ECO:0000256" key="3">
    <source>
        <dbReference type="ARBA" id="ARBA00023274"/>
    </source>
</evidence>
<dbReference type="GO" id="GO:0005737">
    <property type="term" value="C:cytoplasm"/>
    <property type="evidence" value="ECO:0007669"/>
    <property type="project" value="UniProtKB-ARBA"/>
</dbReference>
<dbReference type="GO" id="GO:1990904">
    <property type="term" value="C:ribonucleoprotein complex"/>
    <property type="evidence" value="ECO:0007669"/>
    <property type="project" value="UniProtKB-KW"/>
</dbReference>
<reference evidence="6" key="1">
    <citation type="submission" date="2023-06" db="EMBL/GenBank/DDBJ databases">
        <authorList>
            <person name="Delattre M."/>
        </authorList>
    </citation>
    <scope>NUCLEOTIDE SEQUENCE</scope>
    <source>
        <strain evidence="6">AF72</strain>
    </source>
</reference>
<dbReference type="AlphaFoldDB" id="A0AA36D4I8"/>
<evidence type="ECO:0000256" key="1">
    <source>
        <dbReference type="ARBA" id="ARBA00007817"/>
    </source>
</evidence>
<dbReference type="GO" id="GO:0003735">
    <property type="term" value="F:structural constituent of ribosome"/>
    <property type="evidence" value="ECO:0007669"/>
    <property type="project" value="InterPro"/>
</dbReference>
<dbReference type="Pfam" id="PF01776">
    <property type="entry name" value="Ribosomal_L22e"/>
    <property type="match status" value="1"/>
</dbReference>
<dbReference type="FunFam" id="3.30.1360.210:FF:000001">
    <property type="entry name" value="60S ribosomal protein L22 1"/>
    <property type="match status" value="1"/>
</dbReference>
<dbReference type="InterPro" id="IPR038526">
    <property type="entry name" value="Ribosomal_eL22_sf"/>
</dbReference>
<proteinExistence type="inferred from homology"/>
<feature type="non-terminal residue" evidence="6">
    <location>
        <position position="131"/>
    </location>
</feature>
<dbReference type="GO" id="GO:0003723">
    <property type="term" value="F:RNA binding"/>
    <property type="evidence" value="ECO:0007669"/>
    <property type="project" value="TreeGrafter"/>
</dbReference>
<keyword evidence="3" id="KW-0687">Ribonucleoprotein</keyword>
<evidence type="ECO:0000256" key="2">
    <source>
        <dbReference type="ARBA" id="ARBA00022980"/>
    </source>
</evidence>
<evidence type="ECO:0000313" key="6">
    <source>
        <dbReference type="EMBL" id="CAJ0579687.1"/>
    </source>
</evidence>
<gene>
    <name evidence="6" type="ORF">MSPICULIGERA_LOCUS17895</name>
</gene>
<dbReference type="Proteomes" id="UP001177023">
    <property type="component" value="Unassembled WGS sequence"/>
</dbReference>
<evidence type="ECO:0000256" key="4">
    <source>
        <dbReference type="ARBA" id="ARBA00040613"/>
    </source>
</evidence>
<sequence>MVAKPAVKKTTKGLRKKKQTLKFNIECKNPVEDGILKVNDFESFLKDKIKVDGKTGQLESSGVKVDVIKSRIVITSDGPFSKRYLKYLAKKYLKRNSLRDWLRIVASTKDTYELRYFHINQDDEDASDNES</sequence>
<protein>
    <recommendedName>
        <fullName evidence="4">Large ribosomal subunit protein eL22</fullName>
    </recommendedName>
    <alternativeName>
        <fullName evidence="5">60S ribosomal protein L22</fullName>
    </alternativeName>
</protein>
<name>A0AA36D4I8_9BILA</name>
<dbReference type="PANTHER" id="PTHR10064">
    <property type="entry name" value="60S RIBOSOMAL PROTEIN L22"/>
    <property type="match status" value="1"/>
</dbReference>
<dbReference type="InterPro" id="IPR002671">
    <property type="entry name" value="Ribosomal_eL22"/>
</dbReference>
<comment type="caution">
    <text evidence="6">The sequence shown here is derived from an EMBL/GenBank/DDBJ whole genome shotgun (WGS) entry which is preliminary data.</text>
</comment>
<keyword evidence="7" id="KW-1185">Reference proteome</keyword>
<dbReference type="EMBL" id="CATQJA010002657">
    <property type="protein sequence ID" value="CAJ0579687.1"/>
    <property type="molecule type" value="Genomic_DNA"/>
</dbReference>
<dbReference type="PANTHER" id="PTHR10064:SF0">
    <property type="entry name" value="FI24544P1-RELATED"/>
    <property type="match status" value="1"/>
</dbReference>
<dbReference type="GO" id="GO:0002181">
    <property type="term" value="P:cytoplasmic translation"/>
    <property type="evidence" value="ECO:0007669"/>
    <property type="project" value="TreeGrafter"/>
</dbReference>
<organism evidence="6 7">
    <name type="scientific">Mesorhabditis spiculigera</name>
    <dbReference type="NCBI Taxonomy" id="96644"/>
    <lineage>
        <taxon>Eukaryota</taxon>
        <taxon>Metazoa</taxon>
        <taxon>Ecdysozoa</taxon>
        <taxon>Nematoda</taxon>
        <taxon>Chromadorea</taxon>
        <taxon>Rhabditida</taxon>
        <taxon>Rhabditina</taxon>
        <taxon>Rhabditomorpha</taxon>
        <taxon>Rhabditoidea</taxon>
        <taxon>Rhabditidae</taxon>
        <taxon>Mesorhabditinae</taxon>
        <taxon>Mesorhabditis</taxon>
    </lineage>
</organism>
<evidence type="ECO:0000313" key="7">
    <source>
        <dbReference type="Proteomes" id="UP001177023"/>
    </source>
</evidence>
<dbReference type="Gene3D" id="3.30.1360.210">
    <property type="match status" value="1"/>
</dbReference>
<comment type="similarity">
    <text evidence="1">Belongs to the eukaryotic ribosomal protein eL22 family.</text>
</comment>
<dbReference type="GO" id="GO:0005840">
    <property type="term" value="C:ribosome"/>
    <property type="evidence" value="ECO:0007669"/>
    <property type="project" value="UniProtKB-KW"/>
</dbReference>
<accession>A0AA36D4I8</accession>
<evidence type="ECO:0000256" key="5">
    <source>
        <dbReference type="ARBA" id="ARBA00041214"/>
    </source>
</evidence>